<sequence length="161" mass="17819">MPISYVNAVNNNSSPLPQNPSPARTDATASLQDPNSNPLYVHSADHAGISLVSEKLAGLGNFNTWRRSMLMALGARNKAVFVDGTFSELSPTHPDFASWSRCNNIVCTWIVNAVKNSIAKSIMYLDTARQMWLDIHDQFKQSDGPRNAEIKQQIFAEVIQD</sequence>
<name>A0A8X7UQ35_BRACI</name>
<dbReference type="EMBL" id="JAAMPC010000011">
    <property type="protein sequence ID" value="KAG2284301.1"/>
    <property type="molecule type" value="Genomic_DNA"/>
</dbReference>
<reference evidence="3 4" key="1">
    <citation type="submission" date="2020-02" db="EMBL/GenBank/DDBJ databases">
        <authorList>
            <person name="Ma Q."/>
            <person name="Huang Y."/>
            <person name="Song X."/>
            <person name="Pei D."/>
        </authorList>
    </citation>
    <scope>NUCLEOTIDE SEQUENCE [LARGE SCALE GENOMIC DNA]</scope>
    <source>
        <strain evidence="3">Sxm20200214</strain>
        <tissue evidence="3">Leaf</tissue>
    </source>
</reference>
<dbReference type="OrthoDB" id="5544992at2759"/>
<feature type="domain" description="Retrotransposon Copia-like N-terminal" evidence="2">
    <location>
        <begin position="42"/>
        <end position="87"/>
    </location>
</feature>
<dbReference type="Pfam" id="PF14244">
    <property type="entry name" value="Retrotran_gag_3"/>
    <property type="match status" value="1"/>
</dbReference>
<dbReference type="PANTHER" id="PTHR37610:SF97">
    <property type="entry name" value="RETROTRANSPOSON GAG DOMAIN-CONTAINING PROTEIN"/>
    <property type="match status" value="1"/>
</dbReference>
<accession>A0A8X7UQ35</accession>
<organism evidence="3 4">
    <name type="scientific">Brassica carinata</name>
    <name type="common">Ethiopian mustard</name>
    <name type="synonym">Abyssinian cabbage</name>
    <dbReference type="NCBI Taxonomy" id="52824"/>
    <lineage>
        <taxon>Eukaryota</taxon>
        <taxon>Viridiplantae</taxon>
        <taxon>Streptophyta</taxon>
        <taxon>Embryophyta</taxon>
        <taxon>Tracheophyta</taxon>
        <taxon>Spermatophyta</taxon>
        <taxon>Magnoliopsida</taxon>
        <taxon>eudicotyledons</taxon>
        <taxon>Gunneridae</taxon>
        <taxon>Pentapetalae</taxon>
        <taxon>rosids</taxon>
        <taxon>malvids</taxon>
        <taxon>Brassicales</taxon>
        <taxon>Brassicaceae</taxon>
        <taxon>Brassiceae</taxon>
        <taxon>Brassica</taxon>
    </lineage>
</organism>
<evidence type="ECO:0000313" key="4">
    <source>
        <dbReference type="Proteomes" id="UP000886595"/>
    </source>
</evidence>
<protein>
    <recommendedName>
        <fullName evidence="2">Retrotransposon Copia-like N-terminal domain-containing protein</fullName>
    </recommendedName>
</protein>
<dbReference type="PANTHER" id="PTHR37610">
    <property type="entry name" value="CCHC-TYPE DOMAIN-CONTAINING PROTEIN"/>
    <property type="match status" value="1"/>
</dbReference>
<feature type="region of interest" description="Disordered" evidence="1">
    <location>
        <begin position="9"/>
        <end position="35"/>
    </location>
</feature>
<evidence type="ECO:0000256" key="1">
    <source>
        <dbReference type="SAM" id="MobiDB-lite"/>
    </source>
</evidence>
<gene>
    <name evidence="3" type="ORF">Bca52824_055521</name>
</gene>
<evidence type="ECO:0000313" key="3">
    <source>
        <dbReference type="EMBL" id="KAG2284301.1"/>
    </source>
</evidence>
<proteinExistence type="predicted"/>
<dbReference type="InterPro" id="IPR029472">
    <property type="entry name" value="Copia-like_N"/>
</dbReference>
<dbReference type="AlphaFoldDB" id="A0A8X7UQ35"/>
<comment type="caution">
    <text evidence="3">The sequence shown here is derived from an EMBL/GenBank/DDBJ whole genome shotgun (WGS) entry which is preliminary data.</text>
</comment>
<evidence type="ECO:0000259" key="2">
    <source>
        <dbReference type="Pfam" id="PF14244"/>
    </source>
</evidence>
<dbReference type="Proteomes" id="UP000886595">
    <property type="component" value="Unassembled WGS sequence"/>
</dbReference>
<keyword evidence="4" id="KW-1185">Reference proteome</keyword>